<feature type="region of interest" description="Disordered" evidence="3">
    <location>
        <begin position="535"/>
        <end position="562"/>
    </location>
</feature>
<evidence type="ECO:0000256" key="2">
    <source>
        <dbReference type="PROSITE-ProRule" id="PRU00266"/>
    </source>
</evidence>
<dbReference type="InterPro" id="IPR002939">
    <property type="entry name" value="DnaJ_C"/>
</dbReference>
<dbReference type="GO" id="GO:0006457">
    <property type="term" value="P:protein folding"/>
    <property type="evidence" value="ECO:0007669"/>
    <property type="project" value="InterPro"/>
</dbReference>
<dbReference type="SMART" id="SM00535">
    <property type="entry name" value="RIBOc"/>
    <property type="match status" value="2"/>
</dbReference>
<feature type="domain" description="RNase III" evidence="6">
    <location>
        <begin position="46"/>
        <end position="102"/>
    </location>
</feature>
<evidence type="ECO:0000259" key="6">
    <source>
        <dbReference type="PROSITE" id="PS50142"/>
    </source>
</evidence>
<dbReference type="InterPro" id="IPR044713">
    <property type="entry name" value="DNJA1/2-like"/>
</dbReference>
<dbReference type="InterPro" id="IPR001623">
    <property type="entry name" value="DnaJ_domain"/>
</dbReference>
<evidence type="ECO:0000313" key="7">
    <source>
        <dbReference type="EMBL" id="CAE7452270.1"/>
    </source>
</evidence>
<dbReference type="PRINTS" id="PR00625">
    <property type="entry name" value="JDOMAIN"/>
</dbReference>
<dbReference type="CDD" id="cd10747">
    <property type="entry name" value="DnaJ_C"/>
    <property type="match status" value="1"/>
</dbReference>
<dbReference type="Pfam" id="PF01556">
    <property type="entry name" value="DnaJ_C"/>
    <property type="match status" value="1"/>
</dbReference>
<feature type="region of interest" description="Disordered" evidence="3">
    <location>
        <begin position="641"/>
        <end position="663"/>
    </location>
</feature>
<dbReference type="Proteomes" id="UP000604046">
    <property type="component" value="Unassembled WGS sequence"/>
</dbReference>
<feature type="domain" description="RNase III" evidence="6">
    <location>
        <begin position="234"/>
        <end position="401"/>
    </location>
</feature>
<dbReference type="PROSITE" id="PS00517">
    <property type="entry name" value="RNASE_3_1"/>
    <property type="match status" value="1"/>
</dbReference>
<dbReference type="SUPFAM" id="SSF46565">
    <property type="entry name" value="Chaperone J-domain"/>
    <property type="match status" value="1"/>
</dbReference>
<dbReference type="EMBL" id="CAJNDS010002369">
    <property type="protein sequence ID" value="CAE7452270.1"/>
    <property type="molecule type" value="Genomic_DNA"/>
</dbReference>
<evidence type="ECO:0000259" key="4">
    <source>
        <dbReference type="PROSITE" id="PS50076"/>
    </source>
</evidence>
<proteinExistence type="predicted"/>
<dbReference type="CDD" id="cd00593">
    <property type="entry name" value="RIBOc"/>
    <property type="match status" value="2"/>
</dbReference>
<dbReference type="Pfam" id="PF00636">
    <property type="entry name" value="Ribonuclease_3"/>
    <property type="match status" value="1"/>
</dbReference>
<feature type="domain" description="DRBM" evidence="5">
    <location>
        <begin position="463"/>
        <end position="529"/>
    </location>
</feature>
<keyword evidence="8" id="KW-1185">Reference proteome</keyword>
<dbReference type="SMART" id="SM00358">
    <property type="entry name" value="DSRM"/>
    <property type="match status" value="2"/>
</dbReference>
<dbReference type="GO" id="GO:0003723">
    <property type="term" value="F:RNA binding"/>
    <property type="evidence" value="ECO:0007669"/>
    <property type="project" value="UniProtKB-UniRule"/>
</dbReference>
<dbReference type="Gene3D" id="1.10.1520.10">
    <property type="entry name" value="Ribonuclease III domain"/>
    <property type="match status" value="2"/>
</dbReference>
<dbReference type="InterPro" id="IPR036869">
    <property type="entry name" value="J_dom_sf"/>
</dbReference>
<evidence type="ECO:0000313" key="8">
    <source>
        <dbReference type="Proteomes" id="UP000604046"/>
    </source>
</evidence>
<dbReference type="SUPFAM" id="SSF54768">
    <property type="entry name" value="dsRNA-binding domain-like"/>
    <property type="match status" value="2"/>
</dbReference>
<accession>A0A812RSH8</accession>
<reference evidence="7" key="1">
    <citation type="submission" date="2021-02" db="EMBL/GenBank/DDBJ databases">
        <authorList>
            <person name="Dougan E. K."/>
            <person name="Rhodes N."/>
            <person name="Thang M."/>
            <person name="Chan C."/>
        </authorList>
    </citation>
    <scope>NUCLEOTIDE SEQUENCE</scope>
</reference>
<protein>
    <submittedName>
        <fullName evidence="7">ERDJ3B protein</fullName>
    </submittedName>
</protein>
<dbReference type="Gene3D" id="3.30.160.20">
    <property type="match status" value="2"/>
</dbReference>
<dbReference type="CDD" id="cd06257">
    <property type="entry name" value="DnaJ"/>
    <property type="match status" value="1"/>
</dbReference>
<dbReference type="Pfam" id="PF00035">
    <property type="entry name" value="dsrm"/>
    <property type="match status" value="1"/>
</dbReference>
<dbReference type="InterPro" id="IPR036389">
    <property type="entry name" value="RNase_III_sf"/>
</dbReference>
<dbReference type="Gene3D" id="1.10.287.110">
    <property type="entry name" value="DnaJ domain"/>
    <property type="match status" value="1"/>
</dbReference>
<name>A0A812RSH8_9DINO</name>
<feature type="domain" description="J" evidence="4">
    <location>
        <begin position="927"/>
        <end position="991"/>
    </location>
</feature>
<dbReference type="SMART" id="SM00271">
    <property type="entry name" value="DnaJ"/>
    <property type="match status" value="1"/>
</dbReference>
<dbReference type="GO" id="GO:0051082">
    <property type="term" value="F:unfolded protein binding"/>
    <property type="evidence" value="ECO:0007669"/>
    <property type="project" value="InterPro"/>
</dbReference>
<gene>
    <name evidence="7" type="primary">ERDJ3B</name>
    <name evidence="7" type="ORF">SNAT2548_LOCUS24789</name>
</gene>
<dbReference type="PROSITE" id="PS50076">
    <property type="entry name" value="DNAJ_2"/>
    <property type="match status" value="1"/>
</dbReference>
<dbReference type="OrthoDB" id="550424at2759"/>
<dbReference type="AlphaFoldDB" id="A0A812RSH8"/>
<dbReference type="Gene3D" id="2.60.260.20">
    <property type="entry name" value="Urease metallochaperone UreE, N-terminal domain"/>
    <property type="match status" value="2"/>
</dbReference>
<dbReference type="PANTHER" id="PTHR43888">
    <property type="entry name" value="DNAJ-LIKE-2, ISOFORM A-RELATED"/>
    <property type="match status" value="1"/>
</dbReference>
<dbReference type="GO" id="GO:0006396">
    <property type="term" value="P:RNA processing"/>
    <property type="evidence" value="ECO:0007669"/>
    <property type="project" value="InterPro"/>
</dbReference>
<dbReference type="GO" id="GO:0004525">
    <property type="term" value="F:ribonuclease III activity"/>
    <property type="evidence" value="ECO:0007669"/>
    <property type="project" value="InterPro"/>
</dbReference>
<dbReference type="SUPFAM" id="SSF69065">
    <property type="entry name" value="RNase III domain-like"/>
    <property type="match status" value="2"/>
</dbReference>
<keyword evidence="1 2" id="KW-0694">RNA-binding</keyword>
<sequence>MPLTHGHVQVLRYLPSLLWRLEFVALMQEMTQRCDGLLQMALPSALGEAMTHSQVLSLPFHPPGTRRFCYERMELMGDAVLKLMACAHAAAALPRANEGQLSSVAQWCETNKWLRKVNEKTINVGSFLLLHGFRPKTRLSKLRQNRVPQKVAADAVEVQTRLLPIAGCLGSGLQLHEWGFDGASIPGGCFCTSLASIRCEADAKEDTQDAVLAELHLRGAVPVQFTDTTDANAAEEVEKAFGNSSDIAFVACLQSLRGNRTLLRTLRAEVTGARRNGFQRLEFLGDAVLLVAVCCHIMQEYPDFDEGKLSETLHAFVCNSYLSRKLIRRFGQAQSLASVFFPEQSPQRALLPGYVETVLASEAGTDYVIGQASEAQALPSRLKFVADSYEALIAAVLLDTGGDMDETWAVFAKDFELPKSQVTEKIRAWHDHLQSAEKQEVGLESGEQLVEDVPEFDKLPEGEGRKRLLDYCRRQGVKVRFEAVPAEETSGEVRMRCVVGGRSLPEANGVSMKHAQDVAAEKALWELLRLPDRKPETKHEGLSDAEMPSQSLQAAPASQVDDLSLQRPKGVARQDLLRYCQRKGLQQRFLEDEEEDETNATTYCVRAKVEEIVYPEARAKNKGAAQDMAAELALLELRGPDEEVQNSQVSEGAETERGPASQAAMVLQRAPEDFSLDSLPSARPKGVDRQELQSHCSRAKLNLAFKEEVSGQSHCPTFRVREAYPTCFRKVTKSDNRETAAATEPRIKPRSLSVWEGSSDVCCNLASGALELVTLPFLARGACLCTPRFDLELRPGLMARGRREKPIKWPKGTSDKISKKFAWMKGTEWNWNNWRNVKFQKDGNFEAPTNDCQRGQCKWSANKGKIFVLWGQAGVHELEIVGEVPTEQNQQKMQGMTMRGRRVSDGDRCSAVFQRVFDHEAAELDKDLYEILGLQEDADEADIKKVYRKLSIKYHPDKNPDEESKRKFGEIRDAYEILNDPDKKILYDTGGMEAVKKAEKGEIEKGEDAKANLAVSLEDLYNGGNRKAEIARRIVCRGCRVKPDSPKCQGCNRCPNEVRLVNRQVGPGMFMQQQEEVQSQEKCKQEVAEIDAHIEKGMRDGESLTFPRMTDQRPGMIPGSMILTLKVARHPEFERRGDDLHMSAKVTLREALLGWTKTIRHMDGHTVEIGTDSVTKPFQVIKVRGEGMPLRDDPSSFGDLYVKVEVMFPRALTGTQQDQISSIFS</sequence>
<organism evidence="7 8">
    <name type="scientific">Symbiodinium natans</name>
    <dbReference type="NCBI Taxonomy" id="878477"/>
    <lineage>
        <taxon>Eukaryota</taxon>
        <taxon>Sar</taxon>
        <taxon>Alveolata</taxon>
        <taxon>Dinophyceae</taxon>
        <taxon>Suessiales</taxon>
        <taxon>Symbiodiniaceae</taxon>
        <taxon>Symbiodinium</taxon>
    </lineage>
</organism>
<comment type="caution">
    <text evidence="7">The sequence shown here is derived from an EMBL/GenBank/DDBJ whole genome shotgun (WGS) entry which is preliminary data.</text>
</comment>
<dbReference type="GO" id="GO:0030544">
    <property type="term" value="F:Hsp70 protein binding"/>
    <property type="evidence" value="ECO:0007669"/>
    <property type="project" value="InterPro"/>
</dbReference>
<dbReference type="InterPro" id="IPR000999">
    <property type="entry name" value="RNase_III_dom"/>
</dbReference>
<evidence type="ECO:0000259" key="5">
    <source>
        <dbReference type="PROSITE" id="PS50137"/>
    </source>
</evidence>
<dbReference type="SUPFAM" id="SSF49493">
    <property type="entry name" value="HSP40/DnaJ peptide-binding domain"/>
    <property type="match status" value="2"/>
</dbReference>
<dbReference type="InterPro" id="IPR014720">
    <property type="entry name" value="dsRBD_dom"/>
</dbReference>
<dbReference type="PROSITE" id="PS50137">
    <property type="entry name" value="DS_RBD"/>
    <property type="match status" value="2"/>
</dbReference>
<dbReference type="PROSITE" id="PS50142">
    <property type="entry name" value="RNASE_3_2"/>
    <property type="match status" value="2"/>
</dbReference>
<evidence type="ECO:0000256" key="3">
    <source>
        <dbReference type="SAM" id="MobiDB-lite"/>
    </source>
</evidence>
<dbReference type="FunFam" id="2.60.260.20:FF:000013">
    <property type="entry name" value="DnaJ subfamily B member 11"/>
    <property type="match status" value="1"/>
</dbReference>
<evidence type="ECO:0000256" key="1">
    <source>
        <dbReference type="ARBA" id="ARBA00022884"/>
    </source>
</evidence>
<dbReference type="InterPro" id="IPR008971">
    <property type="entry name" value="HSP40/DnaJ_pept-bd"/>
</dbReference>
<dbReference type="Pfam" id="PF00226">
    <property type="entry name" value="DnaJ"/>
    <property type="match status" value="1"/>
</dbReference>
<feature type="domain" description="DRBM" evidence="5">
    <location>
        <begin position="571"/>
        <end position="639"/>
    </location>
</feature>